<accession>A0A3B0S231</accession>
<dbReference type="NCBIfam" id="NF012033">
    <property type="entry name" value="PRK15489.1"/>
    <property type="match status" value="1"/>
</dbReference>
<dbReference type="SUPFAM" id="SSF53448">
    <property type="entry name" value="Nucleotide-diphospho-sugar transferases"/>
    <property type="match status" value="1"/>
</dbReference>
<keyword evidence="1" id="KW-0472">Membrane</keyword>
<feature type="transmembrane region" description="Helical" evidence="1">
    <location>
        <begin position="6"/>
        <end position="31"/>
    </location>
</feature>
<dbReference type="NCBIfam" id="NF011305">
    <property type="entry name" value="PRK14716.1-3"/>
    <property type="match status" value="1"/>
</dbReference>
<feature type="transmembrane region" description="Helical" evidence="1">
    <location>
        <begin position="375"/>
        <end position="392"/>
    </location>
</feature>
<evidence type="ECO:0000256" key="1">
    <source>
        <dbReference type="SAM" id="Phobius"/>
    </source>
</evidence>
<dbReference type="EMBL" id="UOED01000058">
    <property type="protein sequence ID" value="VAV90523.1"/>
    <property type="molecule type" value="Genomic_DNA"/>
</dbReference>
<keyword evidence="1" id="KW-1133">Transmembrane helix</keyword>
<feature type="transmembrane region" description="Helical" evidence="1">
    <location>
        <begin position="334"/>
        <end position="355"/>
    </location>
</feature>
<reference evidence="3" key="1">
    <citation type="submission" date="2018-06" db="EMBL/GenBank/DDBJ databases">
        <authorList>
            <person name="Zhirakovskaya E."/>
        </authorList>
    </citation>
    <scope>NUCLEOTIDE SEQUENCE</scope>
</reference>
<proteinExistence type="predicted"/>
<protein>
    <recommendedName>
        <fullName evidence="2">Glycosyltransferase 2-like domain-containing protein</fullName>
    </recommendedName>
</protein>
<evidence type="ECO:0000313" key="3">
    <source>
        <dbReference type="EMBL" id="VAV90523.1"/>
    </source>
</evidence>
<dbReference type="InterPro" id="IPR029044">
    <property type="entry name" value="Nucleotide-diphossugar_trans"/>
</dbReference>
<evidence type="ECO:0000259" key="2">
    <source>
        <dbReference type="Pfam" id="PF13632"/>
    </source>
</evidence>
<name>A0A3B0S231_9ZZZZ</name>
<dbReference type="AlphaFoldDB" id="A0A3B0S231"/>
<keyword evidence="1" id="KW-0812">Transmembrane</keyword>
<gene>
    <name evidence="3" type="ORF">MNBD_ALPHA02-1294</name>
</gene>
<dbReference type="InterPro" id="IPR001173">
    <property type="entry name" value="Glyco_trans_2-like"/>
</dbReference>
<organism evidence="3">
    <name type="scientific">hydrothermal vent metagenome</name>
    <dbReference type="NCBI Taxonomy" id="652676"/>
    <lineage>
        <taxon>unclassified sequences</taxon>
        <taxon>metagenomes</taxon>
        <taxon>ecological metagenomes</taxon>
    </lineage>
</organism>
<sequence length="472" mass="54615">MFFLKLAFFLTAVFILLSSIDDAFVDIYYILHKIRRKFFIYRKYRPFQAKDILGEKEQYFAIMIPAWQESAVIQAMLKNTLASYNYQKYHIFVGCYPNDPDTIREAGQLCPAHPNLHISRLTAPGPTSKADCLNQIYADICAFEKNQAIKFAGYILHDAEDIVHPLELKLYNHLIPRKDMVQIPVIPLKRPWYDLTGGHYMDEFAENHIKELVVRESLTGHVPSAGVGTALSRRALSVISQDNTVMPFNVGNLTEDYDLALRLKAADLELIFARFIARPGDIIATREFFPNRIHAVVRQKSRWLMGIAFQGWRQQKWQGSLALRYALFRDRKGIFTAQLSIAAYFILLNILVVWGMEWLMPNGYHYPPLVRQGEMLEYLLWANLLFLINRALHRMYFTYCLYGPLSALLSLPRQLWGNILNFMAAQRAIYLYGRHLLLGTALVWDKTDHMFPNMGQLSDTLKHQTAANEHQS</sequence>
<feature type="domain" description="Glycosyltransferase 2-like" evidence="2">
    <location>
        <begin position="155"/>
        <end position="354"/>
    </location>
</feature>
<dbReference type="Pfam" id="PF13632">
    <property type="entry name" value="Glyco_trans_2_3"/>
    <property type="match status" value="1"/>
</dbReference>